<dbReference type="AlphaFoldDB" id="A0A1M6BQ53"/>
<keyword evidence="3" id="KW-0808">Transferase</keyword>
<dbReference type="GO" id="GO:0016757">
    <property type="term" value="F:glycosyltransferase activity"/>
    <property type="evidence" value="ECO:0007669"/>
    <property type="project" value="UniProtKB-KW"/>
</dbReference>
<dbReference type="OrthoDB" id="9771846at2"/>
<proteinExistence type="inferred from homology"/>
<evidence type="ECO:0000256" key="3">
    <source>
        <dbReference type="ARBA" id="ARBA00022679"/>
    </source>
</evidence>
<comment type="similarity">
    <text evidence="1">Belongs to the glycosyltransferase 2 family.</text>
</comment>
<dbReference type="SUPFAM" id="SSF53448">
    <property type="entry name" value="Nucleotide-diphospho-sugar transferases"/>
    <property type="match status" value="1"/>
</dbReference>
<dbReference type="PANTHER" id="PTHR43179:SF12">
    <property type="entry name" value="GALACTOFURANOSYLTRANSFERASE GLFT2"/>
    <property type="match status" value="1"/>
</dbReference>
<evidence type="ECO:0000313" key="5">
    <source>
        <dbReference type="EMBL" id="SHI50688.1"/>
    </source>
</evidence>
<protein>
    <recommendedName>
        <fullName evidence="4">Glycosyltransferase 2-like domain-containing protein</fullName>
    </recommendedName>
</protein>
<dbReference type="eggNOG" id="COG1216">
    <property type="taxonomic scope" value="Bacteria"/>
</dbReference>
<keyword evidence="6" id="KW-1185">Reference proteome</keyword>
<sequence length="329" mass="37664">MKVAVVILNWNGQKLLEQFLPSVILYSQDADVYVVDNASTDDSIAFLKSSYPKISIIQNQKNGGYAKGYNDALKHVEADVFCLLNSDVEVTKNWLEPIVETFQKESNTVIIQPKILDFKKKNHFEYAGAAGGFIDKFGYPYCRGRIFNTIEEDRGQYDGTADIFWASGACFFIKKDVFYELNGFDEHFFAHMEEIDLCWRAKNKGFDIKYVGASKVYHVGGATLKNSSSKKTFLNFRNSLFALTKNANGFILGKIIVRLILDGVAAAKFLVELKPKHSLAILKAHFSYYQQLPRVIAQRKQIKHKKKYYYKTSIVYEYFVKKKSNFNSL</sequence>
<dbReference type="CDD" id="cd04186">
    <property type="entry name" value="GT_2_like_c"/>
    <property type="match status" value="1"/>
</dbReference>
<evidence type="ECO:0000256" key="1">
    <source>
        <dbReference type="ARBA" id="ARBA00006739"/>
    </source>
</evidence>
<evidence type="ECO:0000259" key="4">
    <source>
        <dbReference type="Pfam" id="PF00535"/>
    </source>
</evidence>
<name>A0A1M6BQ53_9FLAO</name>
<dbReference type="InterPro" id="IPR029044">
    <property type="entry name" value="Nucleotide-diphossugar_trans"/>
</dbReference>
<gene>
    <name evidence="5" type="ORF">SAMN05216261_0840</name>
</gene>
<dbReference type="InterPro" id="IPR001173">
    <property type="entry name" value="Glyco_trans_2-like"/>
</dbReference>
<evidence type="ECO:0000313" key="6">
    <source>
        <dbReference type="Proteomes" id="UP000184396"/>
    </source>
</evidence>
<dbReference type="STRING" id="1178825.SAMN05216261_0840"/>
<dbReference type="Proteomes" id="UP000184396">
    <property type="component" value="Unassembled WGS sequence"/>
</dbReference>
<evidence type="ECO:0000256" key="2">
    <source>
        <dbReference type="ARBA" id="ARBA00022676"/>
    </source>
</evidence>
<reference evidence="5 6" key="1">
    <citation type="submission" date="2016-11" db="EMBL/GenBank/DDBJ databases">
        <authorList>
            <person name="Jaros S."/>
            <person name="Januszkiewicz K."/>
            <person name="Wedrychowicz H."/>
        </authorList>
    </citation>
    <scope>NUCLEOTIDE SEQUENCE [LARGE SCALE GENOMIC DNA]</scope>
    <source>
        <strain evidence="5 6">CGMCC 1.12213</strain>
    </source>
</reference>
<dbReference type="EMBL" id="FQYK01000002">
    <property type="protein sequence ID" value="SHI50688.1"/>
    <property type="molecule type" value="Genomic_DNA"/>
</dbReference>
<dbReference type="RefSeq" id="WP_019387462.1">
    <property type="nucleotide sequence ID" value="NZ_ALIH01000006.1"/>
</dbReference>
<dbReference type="Pfam" id="PF00535">
    <property type="entry name" value="Glycos_transf_2"/>
    <property type="match status" value="1"/>
</dbReference>
<dbReference type="Gene3D" id="3.90.550.10">
    <property type="entry name" value="Spore Coat Polysaccharide Biosynthesis Protein SpsA, Chain A"/>
    <property type="match status" value="1"/>
</dbReference>
<keyword evidence="2" id="KW-0328">Glycosyltransferase</keyword>
<dbReference type="PANTHER" id="PTHR43179">
    <property type="entry name" value="RHAMNOSYLTRANSFERASE WBBL"/>
    <property type="match status" value="1"/>
</dbReference>
<accession>A0A1M6BQ53</accession>
<feature type="domain" description="Glycosyltransferase 2-like" evidence="4">
    <location>
        <begin position="5"/>
        <end position="179"/>
    </location>
</feature>
<organism evidence="5 6">
    <name type="scientific">Algibacter luteus</name>
    <dbReference type="NCBI Taxonomy" id="1178825"/>
    <lineage>
        <taxon>Bacteria</taxon>
        <taxon>Pseudomonadati</taxon>
        <taxon>Bacteroidota</taxon>
        <taxon>Flavobacteriia</taxon>
        <taxon>Flavobacteriales</taxon>
        <taxon>Flavobacteriaceae</taxon>
        <taxon>Algibacter</taxon>
    </lineage>
</organism>